<gene>
    <name evidence="4" type="ORF">DIJ64_14090</name>
</gene>
<dbReference type="InterPro" id="IPR044861">
    <property type="entry name" value="IPNS-like_FE2OG_OXY"/>
</dbReference>
<evidence type="ECO:0000256" key="2">
    <source>
        <dbReference type="ARBA" id="ARBA00023194"/>
    </source>
</evidence>
<organism evidence="4 5">
    <name type="scientific">Mycobacterium leprae</name>
    <dbReference type="NCBI Taxonomy" id="1769"/>
    <lineage>
        <taxon>Bacteria</taxon>
        <taxon>Bacillati</taxon>
        <taxon>Actinomycetota</taxon>
        <taxon>Actinomycetes</taxon>
        <taxon>Mycobacteriales</taxon>
        <taxon>Mycobacteriaceae</taxon>
        <taxon>Mycobacterium</taxon>
    </lineage>
</organism>
<evidence type="ECO:0000313" key="5">
    <source>
        <dbReference type="Proteomes" id="UP000249682"/>
    </source>
</evidence>
<proteinExistence type="predicted"/>
<dbReference type="Gene3D" id="2.60.120.330">
    <property type="entry name" value="B-lactam Antibiotic, Isopenicillin N Synthase, Chain"/>
    <property type="match status" value="1"/>
</dbReference>
<dbReference type="Pfam" id="PF03171">
    <property type="entry name" value="2OG-FeII_Oxy"/>
    <property type="match status" value="1"/>
</dbReference>
<dbReference type="SUPFAM" id="SSF51197">
    <property type="entry name" value="Clavaminate synthase-like"/>
    <property type="match status" value="1"/>
</dbReference>
<evidence type="ECO:0000259" key="3">
    <source>
        <dbReference type="Pfam" id="PF03171"/>
    </source>
</evidence>
<reference evidence="4 5" key="1">
    <citation type="submission" date="2018-05" db="EMBL/GenBank/DDBJ databases">
        <title>Evolution of small genomes with special reference to Mycobacterium leprae.</title>
        <authorList>
            <person name="Mohanty P.S."/>
            <person name="Bansal A.K."/>
            <person name="Gupta U.D."/>
            <person name="Naaz F."/>
            <person name="Dwivedi V.D."/>
            <person name="Singh H."/>
            <person name="Gupta G."/>
            <person name="Sharma S."/>
            <person name="Arora M."/>
        </authorList>
    </citation>
    <scope>NUCLEOTIDE SEQUENCE [LARGE SCALE GENOMIC DNA]</scope>
    <source>
        <strain evidence="4 5">MRHRU-235-G</strain>
    </source>
</reference>
<dbReference type="Proteomes" id="UP000249682">
    <property type="component" value="Chromosome"/>
</dbReference>
<protein>
    <submittedName>
        <fullName evidence="4">Isopenicillin N synthase family oxygenase</fullName>
    </submittedName>
</protein>
<name>A0AAD0KTQ5_MYCLR</name>
<accession>A0AAD0KTQ5</accession>
<comment type="pathway">
    <text evidence="1">Antibiotic biosynthesis.</text>
</comment>
<dbReference type="EMBL" id="CP029543">
    <property type="protein sequence ID" value="AWV48779.1"/>
    <property type="molecule type" value="Genomic_DNA"/>
</dbReference>
<keyword evidence="2" id="KW-0045">Antibiotic biosynthesis</keyword>
<dbReference type="AlphaFoldDB" id="A0AAD0KTQ5"/>
<evidence type="ECO:0000256" key="1">
    <source>
        <dbReference type="ARBA" id="ARBA00004792"/>
    </source>
</evidence>
<evidence type="ECO:0000313" key="4">
    <source>
        <dbReference type="EMBL" id="AWV48779.1"/>
    </source>
</evidence>
<dbReference type="InterPro" id="IPR027443">
    <property type="entry name" value="IPNS-like_sf"/>
</dbReference>
<sequence>MDIEPLDGVLVVNISKLLQVATAGYLRATEHRVTLHQPAAERISVLYFI</sequence>
<feature type="domain" description="Isopenicillin N synthase-like Fe(2+) 2OG dioxygenase" evidence="3">
    <location>
        <begin position="2"/>
        <end position="49"/>
    </location>
</feature>
<dbReference type="GO" id="GO:0017000">
    <property type="term" value="P:antibiotic biosynthetic process"/>
    <property type="evidence" value="ECO:0007669"/>
    <property type="project" value="UniProtKB-KW"/>
</dbReference>